<reference evidence="2" key="1">
    <citation type="submission" date="2021-11" db="EMBL/GenBank/DDBJ databases">
        <authorList>
            <consortium name="Genoscope - CEA"/>
            <person name="William W."/>
        </authorList>
    </citation>
    <scope>NUCLEOTIDE SEQUENCE</scope>
</reference>
<dbReference type="Proteomes" id="UP000789595">
    <property type="component" value="Unassembled WGS sequence"/>
</dbReference>
<protein>
    <submittedName>
        <fullName evidence="2">Uncharacterized protein</fullName>
    </submittedName>
</protein>
<keyword evidence="3" id="KW-1185">Reference proteome</keyword>
<feature type="compositionally biased region" description="Pro residues" evidence="1">
    <location>
        <begin position="236"/>
        <end position="251"/>
    </location>
</feature>
<evidence type="ECO:0000256" key="1">
    <source>
        <dbReference type="SAM" id="MobiDB-lite"/>
    </source>
</evidence>
<sequence length="261" mass="26688">MCNVRPSASCAGASGVRHYIARDAFGQPPDAATTDFWRPPPAPPSPVRDLLNQPRPLSNDSGLAEAHAAHVARAHLPRLCAWRGALTAGDDVDAQLRRCYFGGAVAPDGGGWTYDEAAARGVARGCPAGLAGKLETPRALVLAALRWARVVFGDHARAVGAVAGAARAASARRAAWLPPVDLRLTDAAALRCQCSAAVDPAGAALSLVVTATIVAVADDSSGPPPRRRGRAAGLPAVPPPAGEVPTRPPSPGVDAMRSTLP</sequence>
<feature type="region of interest" description="Disordered" evidence="1">
    <location>
        <begin position="218"/>
        <end position="261"/>
    </location>
</feature>
<name>A0A8J2WZ16_9STRA</name>
<proteinExistence type="predicted"/>
<accession>A0A8J2WZ16</accession>
<dbReference type="EMBL" id="CAKKNE010000003">
    <property type="protein sequence ID" value="CAH0371755.1"/>
    <property type="molecule type" value="Genomic_DNA"/>
</dbReference>
<evidence type="ECO:0000313" key="2">
    <source>
        <dbReference type="EMBL" id="CAH0371755.1"/>
    </source>
</evidence>
<dbReference type="AlphaFoldDB" id="A0A8J2WZ16"/>
<feature type="region of interest" description="Disordered" evidence="1">
    <location>
        <begin position="30"/>
        <end position="61"/>
    </location>
</feature>
<comment type="caution">
    <text evidence="2">The sequence shown here is derived from an EMBL/GenBank/DDBJ whole genome shotgun (WGS) entry which is preliminary data.</text>
</comment>
<evidence type="ECO:0000313" key="3">
    <source>
        <dbReference type="Proteomes" id="UP000789595"/>
    </source>
</evidence>
<organism evidence="2 3">
    <name type="scientific">Pelagomonas calceolata</name>
    <dbReference type="NCBI Taxonomy" id="35677"/>
    <lineage>
        <taxon>Eukaryota</taxon>
        <taxon>Sar</taxon>
        <taxon>Stramenopiles</taxon>
        <taxon>Ochrophyta</taxon>
        <taxon>Pelagophyceae</taxon>
        <taxon>Pelagomonadales</taxon>
        <taxon>Pelagomonadaceae</taxon>
        <taxon>Pelagomonas</taxon>
    </lineage>
</organism>
<gene>
    <name evidence="2" type="ORF">PECAL_3P17070</name>
</gene>